<gene>
    <name evidence="7" type="ORF">S01H1_55345</name>
</gene>
<comment type="caution">
    <text evidence="7">The sequence shown here is derived from an EMBL/GenBank/DDBJ whole genome shotgun (WGS) entry which is preliminary data.</text>
</comment>
<dbReference type="AlphaFoldDB" id="X0WMW5"/>
<sequence>DAVMHMAAETVVEYSMTDPRRYFHNNIVGGINLLDAMLKHEVYKFVFSSSAAVYGDPESIPIEEGHLKLPVNSYGESKLMFEHILQWYGKAYGLKHIFLRYFNAAGATELLGEDHCPETHLIPNVLKAALLQSPISIFGTDYPTKDGSCIRDYVDVIDIAQAHILALERIEQFNGRAYNLGNEEGCSVFEVVEAARKVTHAEIPVKISSRRAGDPAVLVASSKQAKLELGWKPQFAQLEAIVESAWKWMRKHPEGYSA</sequence>
<reference evidence="7" key="1">
    <citation type="journal article" date="2014" name="Front. Microbiol.">
        <title>High frequency of phylogenetically diverse reductive dehalogenase-homologous genes in deep subseafloor sedimentary metagenomes.</title>
        <authorList>
            <person name="Kawai M."/>
            <person name="Futagami T."/>
            <person name="Toyoda A."/>
            <person name="Takaki Y."/>
            <person name="Nishi S."/>
            <person name="Hori S."/>
            <person name="Arai W."/>
            <person name="Tsubouchi T."/>
            <person name="Morono Y."/>
            <person name="Uchiyama I."/>
            <person name="Ito T."/>
            <person name="Fujiyama A."/>
            <person name="Inagaki F."/>
            <person name="Takami H."/>
        </authorList>
    </citation>
    <scope>NUCLEOTIDE SEQUENCE</scope>
    <source>
        <strain evidence="7">Expedition CK06-06</strain>
    </source>
</reference>
<dbReference type="Pfam" id="PF01370">
    <property type="entry name" value="Epimerase"/>
    <property type="match status" value="1"/>
</dbReference>
<evidence type="ECO:0000313" key="7">
    <source>
        <dbReference type="EMBL" id="GAG24567.1"/>
    </source>
</evidence>
<comment type="cofactor">
    <cofactor evidence="1">
        <name>NAD(+)</name>
        <dbReference type="ChEBI" id="CHEBI:57540"/>
    </cofactor>
</comment>
<evidence type="ECO:0000256" key="1">
    <source>
        <dbReference type="ARBA" id="ARBA00001911"/>
    </source>
</evidence>
<evidence type="ECO:0000259" key="6">
    <source>
        <dbReference type="Pfam" id="PF01370"/>
    </source>
</evidence>
<dbReference type="Gene3D" id="3.90.25.10">
    <property type="entry name" value="UDP-galactose 4-epimerase, domain 1"/>
    <property type="match status" value="1"/>
</dbReference>
<comment type="similarity">
    <text evidence="2">Belongs to the NAD(P)-dependent epimerase/dehydratase family.</text>
</comment>
<dbReference type="InterPro" id="IPR036291">
    <property type="entry name" value="NAD(P)-bd_dom_sf"/>
</dbReference>
<dbReference type="SUPFAM" id="SSF51735">
    <property type="entry name" value="NAD(P)-binding Rossmann-fold domains"/>
    <property type="match status" value="1"/>
</dbReference>
<feature type="non-terminal residue" evidence="7">
    <location>
        <position position="1"/>
    </location>
</feature>
<dbReference type="Gene3D" id="3.40.50.720">
    <property type="entry name" value="NAD(P)-binding Rossmann-like Domain"/>
    <property type="match status" value="1"/>
</dbReference>
<dbReference type="InterPro" id="IPR001509">
    <property type="entry name" value="Epimerase_deHydtase"/>
</dbReference>
<evidence type="ECO:0000256" key="5">
    <source>
        <dbReference type="ARBA" id="ARBA00023277"/>
    </source>
</evidence>
<evidence type="ECO:0000256" key="2">
    <source>
        <dbReference type="ARBA" id="ARBA00007637"/>
    </source>
</evidence>
<feature type="domain" description="NAD-dependent epimerase/dehydratase" evidence="6">
    <location>
        <begin position="1"/>
        <end position="181"/>
    </location>
</feature>
<dbReference type="EMBL" id="BARS01035971">
    <property type="protein sequence ID" value="GAG24567.1"/>
    <property type="molecule type" value="Genomic_DNA"/>
</dbReference>
<protein>
    <recommendedName>
        <fullName evidence="6">NAD-dependent epimerase/dehydratase domain-containing protein</fullName>
    </recommendedName>
</protein>
<dbReference type="GO" id="GO:0003978">
    <property type="term" value="F:UDP-glucose 4-epimerase activity"/>
    <property type="evidence" value="ECO:0007669"/>
    <property type="project" value="InterPro"/>
</dbReference>
<accession>X0WMW5</accession>
<proteinExistence type="inferred from homology"/>
<name>X0WMW5_9ZZZZ</name>
<dbReference type="GO" id="GO:0033499">
    <property type="term" value="P:galactose catabolic process via UDP-galactose, Leloir pathway"/>
    <property type="evidence" value="ECO:0007669"/>
    <property type="project" value="TreeGrafter"/>
</dbReference>
<keyword evidence="4" id="KW-0413">Isomerase</keyword>
<evidence type="ECO:0000256" key="3">
    <source>
        <dbReference type="ARBA" id="ARBA00023027"/>
    </source>
</evidence>
<keyword evidence="5" id="KW-0119">Carbohydrate metabolism</keyword>
<dbReference type="NCBIfam" id="TIGR01179">
    <property type="entry name" value="galE"/>
    <property type="match status" value="1"/>
</dbReference>
<dbReference type="PANTHER" id="PTHR43725">
    <property type="entry name" value="UDP-GLUCOSE 4-EPIMERASE"/>
    <property type="match status" value="1"/>
</dbReference>
<dbReference type="InterPro" id="IPR005886">
    <property type="entry name" value="UDP_G4E"/>
</dbReference>
<organism evidence="7">
    <name type="scientific">marine sediment metagenome</name>
    <dbReference type="NCBI Taxonomy" id="412755"/>
    <lineage>
        <taxon>unclassified sequences</taxon>
        <taxon>metagenomes</taxon>
        <taxon>ecological metagenomes</taxon>
    </lineage>
</organism>
<dbReference type="PANTHER" id="PTHR43725:SF53">
    <property type="entry name" value="UDP-ARABINOSE 4-EPIMERASE 1"/>
    <property type="match status" value="1"/>
</dbReference>
<evidence type="ECO:0000256" key="4">
    <source>
        <dbReference type="ARBA" id="ARBA00023235"/>
    </source>
</evidence>
<feature type="non-terminal residue" evidence="7">
    <location>
        <position position="258"/>
    </location>
</feature>
<keyword evidence="3" id="KW-0520">NAD</keyword>